<evidence type="ECO:0000259" key="6">
    <source>
        <dbReference type="Pfam" id="PF08753"/>
    </source>
</evidence>
<evidence type="ECO:0000313" key="8">
    <source>
        <dbReference type="Proteomes" id="UP000002593"/>
    </source>
</evidence>
<dbReference type="STRING" id="415426.Hbut_0316"/>
<dbReference type="InterPro" id="IPR050192">
    <property type="entry name" value="CopG/NikR_regulator"/>
</dbReference>
<dbReference type="Gene3D" id="3.30.70.1150">
    <property type="entry name" value="ACT-like. Chain A, domain 2"/>
    <property type="match status" value="1"/>
</dbReference>
<dbReference type="Pfam" id="PF08753">
    <property type="entry name" value="NikR_C"/>
    <property type="match status" value="1"/>
</dbReference>
<keyword evidence="2" id="KW-0805">Transcription regulation</keyword>
<dbReference type="PANTHER" id="PTHR34719:SF2">
    <property type="entry name" value="NICKEL-RESPONSIVE REGULATOR"/>
    <property type="match status" value="1"/>
</dbReference>
<keyword evidence="8" id="KW-1185">Reference proteome</keyword>
<dbReference type="InterPro" id="IPR010985">
    <property type="entry name" value="Ribbon_hlx_hlx"/>
</dbReference>
<dbReference type="HOGENOM" id="CLU_1840538_0_0_2"/>
<dbReference type="CDD" id="cd22231">
    <property type="entry name" value="RHH_NikR_HicB-like"/>
    <property type="match status" value="1"/>
</dbReference>
<dbReference type="Gene3D" id="1.10.1220.10">
    <property type="entry name" value="Met repressor-like"/>
    <property type="match status" value="1"/>
</dbReference>
<dbReference type="InterPro" id="IPR013321">
    <property type="entry name" value="Arc_rbn_hlx_hlx"/>
</dbReference>
<protein>
    <submittedName>
        <fullName evidence="7">Nickel responsive regulator</fullName>
    </submittedName>
</protein>
<dbReference type="EMBL" id="CP000493">
    <property type="protein sequence ID" value="ABM80188.1"/>
    <property type="molecule type" value="Genomic_DNA"/>
</dbReference>
<organism evidence="7 8">
    <name type="scientific">Hyperthermus butylicus (strain DSM 5456 / JCM 9403 / PLM1-5)</name>
    <dbReference type="NCBI Taxonomy" id="415426"/>
    <lineage>
        <taxon>Archaea</taxon>
        <taxon>Thermoproteota</taxon>
        <taxon>Thermoprotei</taxon>
        <taxon>Desulfurococcales</taxon>
        <taxon>Pyrodictiaceae</taxon>
        <taxon>Hyperthermus</taxon>
    </lineage>
</organism>
<name>A2BJM7_HYPBU</name>
<dbReference type="OrthoDB" id="25654at2157"/>
<evidence type="ECO:0000256" key="1">
    <source>
        <dbReference type="ARBA" id="ARBA00008478"/>
    </source>
</evidence>
<comment type="similarity">
    <text evidence="1">Belongs to the transcriptional regulatory CopG/NikR family.</text>
</comment>
<dbReference type="InterPro" id="IPR045865">
    <property type="entry name" value="ACT-like_dom_sf"/>
</dbReference>
<dbReference type="GO" id="GO:0003677">
    <property type="term" value="F:DNA binding"/>
    <property type="evidence" value="ECO:0007669"/>
    <property type="project" value="UniProtKB-KW"/>
</dbReference>
<evidence type="ECO:0000256" key="4">
    <source>
        <dbReference type="ARBA" id="ARBA00023163"/>
    </source>
</evidence>
<reference evidence="7 8" key="1">
    <citation type="journal article" date="2007" name="Archaea">
        <title>The genome of Hyperthermus butylicus: a sulfur-reducing, peptide fermenting, neutrophilic Crenarchaeote growing up to 108 degrees C.</title>
        <authorList>
            <person name="Brugger K."/>
            <person name="Chen L."/>
            <person name="Stark M."/>
            <person name="Zibat A."/>
            <person name="Redder P."/>
            <person name="Ruepp A."/>
            <person name="Awayez M."/>
            <person name="She Q."/>
            <person name="Garrett R.A."/>
            <person name="Klenk H.P."/>
        </authorList>
    </citation>
    <scope>NUCLEOTIDE SEQUENCE [LARGE SCALE GENOMIC DNA]</scope>
    <source>
        <strain evidence="8">DSM 5456 / JCM 9403 / PLM1-5</strain>
    </source>
</reference>
<dbReference type="Proteomes" id="UP000002593">
    <property type="component" value="Chromosome"/>
</dbReference>
<gene>
    <name evidence="7" type="ordered locus">Hbut_0316</name>
</gene>
<evidence type="ECO:0000259" key="5">
    <source>
        <dbReference type="Pfam" id="PF01402"/>
    </source>
</evidence>
<dbReference type="SUPFAM" id="SSF55021">
    <property type="entry name" value="ACT-like"/>
    <property type="match status" value="1"/>
</dbReference>
<dbReference type="SUPFAM" id="SSF47598">
    <property type="entry name" value="Ribbon-helix-helix"/>
    <property type="match status" value="1"/>
</dbReference>
<accession>A2BJM7</accession>
<dbReference type="InterPro" id="IPR014864">
    <property type="entry name" value="TF_NikR_Ni-bd_C"/>
</dbReference>
<evidence type="ECO:0000313" key="7">
    <source>
        <dbReference type="EMBL" id="ABM80188.1"/>
    </source>
</evidence>
<dbReference type="Pfam" id="PF01402">
    <property type="entry name" value="RHH_1"/>
    <property type="match status" value="1"/>
</dbReference>
<dbReference type="InterPro" id="IPR002145">
    <property type="entry name" value="CopG"/>
</dbReference>
<dbReference type="eggNOG" id="arCOG01008">
    <property type="taxonomic scope" value="Archaea"/>
</dbReference>
<dbReference type="KEGG" id="hbu:Hbut_0316"/>
<dbReference type="PANTHER" id="PTHR34719">
    <property type="entry name" value="NICKEL-RESPONSIVE REGULATOR"/>
    <property type="match status" value="1"/>
</dbReference>
<keyword evidence="3" id="KW-0238">DNA-binding</keyword>
<sequence length="139" mass="15006">MVVKTGVSLPDELYEKLVSLAQRAGYPSISKAIRDAVELFIAFNTWWSSQGPVTGVLHLLAEAKHGSEIQEALQDAEEVVEAVLYRRLGASYIAVIVVVEGEPGRIKDLYKKLTRLRGVLAVQPALLPAPAAATRGVQG</sequence>
<evidence type="ECO:0000256" key="2">
    <source>
        <dbReference type="ARBA" id="ARBA00023015"/>
    </source>
</evidence>
<feature type="domain" description="Transcription factor NikR nickel binding C-terminal" evidence="6">
    <location>
        <begin position="67"/>
        <end position="123"/>
    </location>
</feature>
<feature type="domain" description="Ribbon-helix-helix protein CopG" evidence="5">
    <location>
        <begin position="5"/>
        <end position="41"/>
    </location>
</feature>
<dbReference type="InterPro" id="IPR027271">
    <property type="entry name" value="Acetolactate_synth/TF_NikR_C"/>
</dbReference>
<dbReference type="GO" id="GO:0006355">
    <property type="term" value="P:regulation of DNA-templated transcription"/>
    <property type="evidence" value="ECO:0007669"/>
    <property type="project" value="InterPro"/>
</dbReference>
<dbReference type="EnsemblBacteria" id="ABM80188">
    <property type="protein sequence ID" value="ABM80188"/>
    <property type="gene ID" value="Hbut_0316"/>
</dbReference>
<dbReference type="AlphaFoldDB" id="A2BJM7"/>
<proteinExistence type="inferred from homology"/>
<keyword evidence="4" id="KW-0804">Transcription</keyword>
<evidence type="ECO:0000256" key="3">
    <source>
        <dbReference type="ARBA" id="ARBA00023125"/>
    </source>
</evidence>